<accession>A0A1I2A862</accession>
<dbReference type="PANTHER" id="PTHR43133">
    <property type="entry name" value="RNA POLYMERASE ECF-TYPE SIGMA FACTO"/>
    <property type="match status" value="1"/>
</dbReference>
<evidence type="ECO:0000313" key="9">
    <source>
        <dbReference type="Proteomes" id="UP000199400"/>
    </source>
</evidence>
<feature type="domain" description="RNA polymerase sigma factor 70 region 4 type 2" evidence="7">
    <location>
        <begin position="121"/>
        <end position="172"/>
    </location>
</feature>
<dbReference type="SUPFAM" id="SSF88946">
    <property type="entry name" value="Sigma2 domain of RNA polymerase sigma factors"/>
    <property type="match status" value="1"/>
</dbReference>
<keyword evidence="3" id="KW-0731">Sigma factor</keyword>
<protein>
    <submittedName>
        <fullName evidence="8">RNA polymerase sigma-70 factor, ECF subfamily</fullName>
    </submittedName>
</protein>
<dbReference type="SUPFAM" id="SSF88659">
    <property type="entry name" value="Sigma3 and sigma4 domains of RNA polymerase sigma factors"/>
    <property type="match status" value="1"/>
</dbReference>
<dbReference type="GO" id="GO:0006352">
    <property type="term" value="P:DNA-templated transcription initiation"/>
    <property type="evidence" value="ECO:0007669"/>
    <property type="project" value="InterPro"/>
</dbReference>
<dbReference type="Pfam" id="PF04542">
    <property type="entry name" value="Sigma70_r2"/>
    <property type="match status" value="1"/>
</dbReference>
<dbReference type="EMBL" id="FOMX01000013">
    <property type="protein sequence ID" value="SFE40006.1"/>
    <property type="molecule type" value="Genomic_DNA"/>
</dbReference>
<reference evidence="9" key="1">
    <citation type="submission" date="2016-10" db="EMBL/GenBank/DDBJ databases">
        <authorList>
            <person name="Varghese N."/>
            <person name="Submissions S."/>
        </authorList>
    </citation>
    <scope>NUCLEOTIDE SEQUENCE [LARGE SCALE GENOMIC DNA]</scope>
    <source>
        <strain evidence="9">ATCC 25963</strain>
    </source>
</reference>
<dbReference type="InterPro" id="IPR013324">
    <property type="entry name" value="RNA_pol_sigma_r3/r4-like"/>
</dbReference>
<proteinExistence type="inferred from homology"/>
<dbReference type="InterPro" id="IPR013325">
    <property type="entry name" value="RNA_pol_sigma_r2"/>
</dbReference>
<organism evidence="8 9">
    <name type="scientific">Nannocystis exedens</name>
    <dbReference type="NCBI Taxonomy" id="54"/>
    <lineage>
        <taxon>Bacteria</taxon>
        <taxon>Pseudomonadati</taxon>
        <taxon>Myxococcota</taxon>
        <taxon>Polyangia</taxon>
        <taxon>Nannocystales</taxon>
        <taxon>Nannocystaceae</taxon>
        <taxon>Nannocystis</taxon>
    </lineage>
</organism>
<evidence type="ECO:0000256" key="1">
    <source>
        <dbReference type="ARBA" id="ARBA00010641"/>
    </source>
</evidence>
<dbReference type="GO" id="GO:0003677">
    <property type="term" value="F:DNA binding"/>
    <property type="evidence" value="ECO:0007669"/>
    <property type="project" value="UniProtKB-KW"/>
</dbReference>
<dbReference type="AlphaFoldDB" id="A0A1I2A862"/>
<keyword evidence="9" id="KW-1185">Reference proteome</keyword>
<gene>
    <name evidence="8" type="ORF">SAMN02745121_04116</name>
</gene>
<dbReference type="NCBIfam" id="TIGR02937">
    <property type="entry name" value="sigma70-ECF"/>
    <property type="match status" value="1"/>
</dbReference>
<evidence type="ECO:0000313" key="8">
    <source>
        <dbReference type="EMBL" id="SFE40006.1"/>
    </source>
</evidence>
<dbReference type="PANTHER" id="PTHR43133:SF8">
    <property type="entry name" value="RNA POLYMERASE SIGMA FACTOR HI_1459-RELATED"/>
    <property type="match status" value="1"/>
</dbReference>
<dbReference type="InterPro" id="IPR036388">
    <property type="entry name" value="WH-like_DNA-bd_sf"/>
</dbReference>
<evidence type="ECO:0000256" key="5">
    <source>
        <dbReference type="ARBA" id="ARBA00023163"/>
    </source>
</evidence>
<dbReference type="Pfam" id="PF08281">
    <property type="entry name" value="Sigma70_r4_2"/>
    <property type="match status" value="1"/>
</dbReference>
<dbReference type="Gene3D" id="1.10.10.10">
    <property type="entry name" value="Winged helix-like DNA-binding domain superfamily/Winged helix DNA-binding domain"/>
    <property type="match status" value="1"/>
</dbReference>
<evidence type="ECO:0000256" key="2">
    <source>
        <dbReference type="ARBA" id="ARBA00023015"/>
    </source>
</evidence>
<evidence type="ECO:0000259" key="7">
    <source>
        <dbReference type="Pfam" id="PF08281"/>
    </source>
</evidence>
<comment type="similarity">
    <text evidence="1">Belongs to the sigma-70 factor family. ECF subfamily.</text>
</comment>
<dbReference type="InterPro" id="IPR014284">
    <property type="entry name" value="RNA_pol_sigma-70_dom"/>
</dbReference>
<keyword evidence="4" id="KW-0238">DNA-binding</keyword>
<dbReference type="OrthoDB" id="5507391at2"/>
<dbReference type="STRING" id="54.SAMN02745121_04116"/>
<dbReference type="InterPro" id="IPR039425">
    <property type="entry name" value="RNA_pol_sigma-70-like"/>
</dbReference>
<dbReference type="Proteomes" id="UP000199400">
    <property type="component" value="Unassembled WGS sequence"/>
</dbReference>
<keyword evidence="5" id="KW-0804">Transcription</keyword>
<dbReference type="InterPro" id="IPR007627">
    <property type="entry name" value="RNA_pol_sigma70_r2"/>
</dbReference>
<dbReference type="GO" id="GO:0016987">
    <property type="term" value="F:sigma factor activity"/>
    <property type="evidence" value="ECO:0007669"/>
    <property type="project" value="UniProtKB-KW"/>
</dbReference>
<dbReference type="InterPro" id="IPR013249">
    <property type="entry name" value="RNA_pol_sigma70_r4_t2"/>
</dbReference>
<feature type="domain" description="RNA polymerase sigma-70 region 2" evidence="6">
    <location>
        <begin position="27"/>
        <end position="90"/>
    </location>
</feature>
<evidence type="ECO:0000259" key="6">
    <source>
        <dbReference type="Pfam" id="PF04542"/>
    </source>
</evidence>
<dbReference type="Gene3D" id="1.10.1740.10">
    <property type="match status" value="1"/>
</dbReference>
<sequence>MRAVDDERELLRRWREGDLTAGNALFERHFDGLYRFFAGKVSRDVEDLIQQTMLACVEGRDRIAGESTSSVRAYLFGTARNVLYAHYRRHLHERFDAVHTSLEDLGPSPSRLVDEAVAARLLAAALRRIPLDLQILLELHYWEHMSHSELAAALGVTLGSVKGKLQAAKAQLRRHMADLAAGDALAELPAVDLDLDRWVAALPSLAWEVQEDRS</sequence>
<evidence type="ECO:0000256" key="4">
    <source>
        <dbReference type="ARBA" id="ARBA00023125"/>
    </source>
</evidence>
<evidence type="ECO:0000256" key="3">
    <source>
        <dbReference type="ARBA" id="ARBA00023082"/>
    </source>
</evidence>
<name>A0A1I2A862_9BACT</name>
<keyword evidence="2" id="KW-0805">Transcription regulation</keyword>